<reference evidence="4 5" key="1">
    <citation type="submission" date="2018-06" db="EMBL/GenBank/DDBJ databases">
        <title>The Genome of Cuscuta australis (Dodder) Provides Insight into the Evolution of Plant Parasitism.</title>
        <authorList>
            <person name="Liu H."/>
        </authorList>
    </citation>
    <scope>NUCLEOTIDE SEQUENCE [LARGE SCALE GENOMIC DNA]</scope>
    <source>
        <strain evidence="5">cv. Yunnan</strain>
        <tissue evidence="4">Vines</tissue>
    </source>
</reference>
<organism evidence="4 5">
    <name type="scientific">Cuscuta australis</name>
    <dbReference type="NCBI Taxonomy" id="267555"/>
    <lineage>
        <taxon>Eukaryota</taxon>
        <taxon>Viridiplantae</taxon>
        <taxon>Streptophyta</taxon>
        <taxon>Embryophyta</taxon>
        <taxon>Tracheophyta</taxon>
        <taxon>Spermatophyta</taxon>
        <taxon>Magnoliopsida</taxon>
        <taxon>eudicotyledons</taxon>
        <taxon>Gunneridae</taxon>
        <taxon>Pentapetalae</taxon>
        <taxon>asterids</taxon>
        <taxon>lamiids</taxon>
        <taxon>Solanales</taxon>
        <taxon>Convolvulaceae</taxon>
        <taxon>Cuscuteae</taxon>
        <taxon>Cuscuta</taxon>
        <taxon>Cuscuta subgen. Grammica</taxon>
        <taxon>Cuscuta sect. Cleistogrammica</taxon>
    </lineage>
</organism>
<dbReference type="Pfam" id="PF26180">
    <property type="entry name" value="PAP-OAS1"/>
    <property type="match status" value="1"/>
</dbReference>
<protein>
    <recommendedName>
        <fullName evidence="6">Polymerase nucleotidyl transferase domain-containing protein</fullName>
    </recommendedName>
</protein>
<feature type="domain" description="PAP/OAS1 substrate-binding-related" evidence="3">
    <location>
        <begin position="176"/>
        <end position="368"/>
    </location>
</feature>
<dbReference type="InterPro" id="IPR043519">
    <property type="entry name" value="NT_sf"/>
</dbReference>
<evidence type="ECO:0008006" key="6">
    <source>
        <dbReference type="Google" id="ProtNLM"/>
    </source>
</evidence>
<evidence type="ECO:0000256" key="1">
    <source>
        <dbReference type="SAM" id="MobiDB-lite"/>
    </source>
</evidence>
<accession>A0A328CZ74</accession>
<dbReference type="SUPFAM" id="SSF81301">
    <property type="entry name" value="Nucleotidyltransferase"/>
    <property type="match status" value="1"/>
</dbReference>
<dbReference type="InterPro" id="IPR058920">
    <property type="entry name" value="PAP-OAS1-bd-rel"/>
</dbReference>
<dbReference type="SUPFAM" id="SSF81631">
    <property type="entry name" value="PAP/OAS1 substrate-binding domain"/>
    <property type="match status" value="1"/>
</dbReference>
<feature type="region of interest" description="Disordered" evidence="1">
    <location>
        <begin position="639"/>
        <end position="706"/>
    </location>
</feature>
<dbReference type="Proteomes" id="UP000249390">
    <property type="component" value="Unassembled WGS sequence"/>
</dbReference>
<dbReference type="CDD" id="cd05402">
    <property type="entry name" value="NT_PAP_TUTase"/>
    <property type="match status" value="1"/>
</dbReference>
<evidence type="ECO:0000259" key="3">
    <source>
        <dbReference type="Pfam" id="PF26180"/>
    </source>
</evidence>
<dbReference type="InterPro" id="IPR058921">
    <property type="entry name" value="PAP/OAS1-rel"/>
</dbReference>
<dbReference type="PANTHER" id="PTHR45979">
    <property type="entry name" value="PAP/OAS1 SUBSTRATE-BINDING DOMAIN SUPERFAMILY"/>
    <property type="match status" value="1"/>
</dbReference>
<proteinExistence type="predicted"/>
<dbReference type="Gene3D" id="1.10.1410.10">
    <property type="match status" value="1"/>
</dbReference>
<evidence type="ECO:0000313" key="5">
    <source>
        <dbReference type="Proteomes" id="UP000249390"/>
    </source>
</evidence>
<name>A0A328CZ74_9ASTE</name>
<dbReference type="EMBL" id="NQVE01000215">
    <property type="protein sequence ID" value="RAL37369.1"/>
    <property type="molecule type" value="Genomic_DNA"/>
</dbReference>
<feature type="compositionally biased region" description="Polar residues" evidence="1">
    <location>
        <begin position="650"/>
        <end position="659"/>
    </location>
</feature>
<dbReference type="Gene3D" id="3.30.460.10">
    <property type="entry name" value="Beta Polymerase, domain 2"/>
    <property type="match status" value="1"/>
</dbReference>
<dbReference type="InterPro" id="IPR054708">
    <property type="entry name" value="MTPAP-like_central"/>
</dbReference>
<dbReference type="Pfam" id="PF22600">
    <property type="entry name" value="MTPAP-like_central"/>
    <property type="match status" value="1"/>
</dbReference>
<comment type="caution">
    <text evidence="4">The sequence shown here is derived from an EMBL/GenBank/DDBJ whole genome shotgun (WGS) entry which is preliminary data.</text>
</comment>
<keyword evidence="5" id="KW-1185">Reference proteome</keyword>
<dbReference type="AlphaFoldDB" id="A0A328CZ74"/>
<feature type="domain" description="Poly(A) RNA polymerase mitochondrial-like central palm" evidence="2">
    <location>
        <begin position="39"/>
        <end position="163"/>
    </location>
</feature>
<sequence>MAVCVGDGGAGPSRPGMGVRRAMNHPDPSAVGDDCWALLEETAKEVVNYVHPTMDSEEKRSDITEFLQKLIRSYAPCEVLPYGSVPLKTYLPEGDIDLTAVSAPGYEESLAHNVLAILQAQQQKPNAEYDVRDTHFIDAEVKIVRCVVQDIVIDISFNQLGGLCTLCFLEQVDRLVGKNHLFKRTIMLIKCWCYYESRILGALHGLISTYALEILVLYIFQLFHASLNTPVAVLYRFLDYYSKFDWGKYCISLNGPVLTSSLPEIVVDLPENRRNDLLLGEEFLMKCMEMFSVPAVVPESNKRAFQQKHLNIIDPLKENNNVGRSVHRGNYYRICSAFKYGVRTLGQILSLPQDKVRDEVKKFFSNTIKMHGPSYLAKLKTSTLSIGGDSSVALSSPSPADYFSEDDLLLKSPTSDSSEIEDDKRASSILTNDPGNTLTMAVSSEMVSEKGCKDDKSSCNNEKPTFVDEKSGCGGPSCQQPECDSASISGDSEVWNPLADLTGDYDGHIRSLLYGKCCRGFAATIAMPSSPPWFHNNNGFLSVTDRQPMMMPPPPQHFFPQTNMNAMFVVPSHSAVNILPPAPVFNFPEKLKTRGTGTFLPTMIKPFRERAAGYYKGKGKSKSFAGGYGQLHRSTVSKGWVPPLPKETVNKTSSNSRGEVSSPAFRPYAQPLAGSHMNGGHSCTPPPFTSGFGSPRQHHGFSHAASSRFAQSMHCASPVRSRNDRFADQTLIITPEEQ</sequence>
<evidence type="ECO:0000313" key="4">
    <source>
        <dbReference type="EMBL" id="RAL37369.1"/>
    </source>
</evidence>
<gene>
    <name evidence="4" type="ORF">DM860_000063</name>
</gene>
<evidence type="ECO:0000259" key="2">
    <source>
        <dbReference type="Pfam" id="PF22600"/>
    </source>
</evidence>
<feature type="region of interest" description="Disordered" evidence="1">
    <location>
        <begin position="413"/>
        <end position="433"/>
    </location>
</feature>
<dbReference type="PANTHER" id="PTHR45979:SF28">
    <property type="entry name" value="POLY(A) RNA POLYMERASE CID14-LIKE"/>
    <property type="match status" value="1"/>
</dbReference>